<evidence type="ECO:0000313" key="2">
    <source>
        <dbReference type="EMBL" id="ARF14459.1"/>
    </source>
</evidence>
<keyword evidence="1" id="KW-0812">Transmembrane</keyword>
<name>A0ABN4YQZ1_SPOUR</name>
<accession>A0ABN4YQZ1</accession>
<dbReference type="RefSeq" id="WP_029053332.1">
    <property type="nucleotide sequence ID" value="NZ_CP015108.1"/>
</dbReference>
<feature type="transmembrane region" description="Helical" evidence="1">
    <location>
        <begin position="97"/>
        <end position="126"/>
    </location>
</feature>
<feature type="transmembrane region" description="Helical" evidence="1">
    <location>
        <begin position="16"/>
        <end position="35"/>
    </location>
</feature>
<reference evidence="2 3" key="1">
    <citation type="submission" date="2016-04" db="EMBL/GenBank/DDBJ databases">
        <title>Comparative Genomics and Epigenetics of Sporosarcina ureae.</title>
        <authorList>
            <person name="Oliver A.S."/>
            <person name="Cooper K.K."/>
        </authorList>
    </citation>
    <scope>NUCLEOTIDE SEQUENCE [LARGE SCALE GENOMIC DNA]</scope>
    <source>
        <strain evidence="2 3">S204</strain>
    </source>
</reference>
<dbReference type="EMBL" id="CP015108">
    <property type="protein sequence ID" value="ARF14459.1"/>
    <property type="molecule type" value="Genomic_DNA"/>
</dbReference>
<sequence>MRNTVFGGLLHKEWIVLKWLLALIILLDVVVITLAPLLTKNFAGIPDTLYDTTHIIVGTWFALHIFSGVFMLFVSLKKEMKNLEMWLHSPHPMVQLVGAKVVFAILAALASLFFSSLLASIVLYVIGDWTMELAWSGVLALISVVLAISIKLVFMTMVGWFFWSVYKVVNSRTQFFSVPLIFIFFIITFVFWEQLRVSGLFDWLRTIVPVRLTNESFYNEHTSYFFMGFVPNGIAFSLGNLVFYLIISFVLLMIGSAFFEKKVRV</sequence>
<keyword evidence="1" id="KW-1133">Transmembrane helix</keyword>
<proteinExistence type="predicted"/>
<evidence type="ECO:0000313" key="3">
    <source>
        <dbReference type="Proteomes" id="UP000192486"/>
    </source>
</evidence>
<evidence type="ECO:0008006" key="4">
    <source>
        <dbReference type="Google" id="ProtNLM"/>
    </source>
</evidence>
<feature type="transmembrane region" description="Helical" evidence="1">
    <location>
        <begin position="138"/>
        <end position="163"/>
    </location>
</feature>
<feature type="transmembrane region" description="Helical" evidence="1">
    <location>
        <begin position="55"/>
        <end position="76"/>
    </location>
</feature>
<organism evidence="2 3">
    <name type="scientific">Sporosarcina ureae</name>
    <dbReference type="NCBI Taxonomy" id="1571"/>
    <lineage>
        <taxon>Bacteria</taxon>
        <taxon>Bacillati</taxon>
        <taxon>Bacillota</taxon>
        <taxon>Bacilli</taxon>
        <taxon>Bacillales</taxon>
        <taxon>Caryophanaceae</taxon>
        <taxon>Sporosarcina</taxon>
    </lineage>
</organism>
<dbReference type="Proteomes" id="UP000192486">
    <property type="component" value="Chromosome"/>
</dbReference>
<feature type="transmembrane region" description="Helical" evidence="1">
    <location>
        <begin position="175"/>
        <end position="192"/>
    </location>
</feature>
<feature type="transmembrane region" description="Helical" evidence="1">
    <location>
        <begin position="234"/>
        <end position="259"/>
    </location>
</feature>
<keyword evidence="1" id="KW-0472">Membrane</keyword>
<gene>
    <name evidence="2" type="ORF">SporoS204_10070</name>
</gene>
<keyword evidence="3" id="KW-1185">Reference proteome</keyword>
<evidence type="ECO:0000256" key="1">
    <source>
        <dbReference type="SAM" id="Phobius"/>
    </source>
</evidence>
<protein>
    <recommendedName>
        <fullName evidence="4">ABC transporter permease</fullName>
    </recommendedName>
</protein>